<name>A0A9W6KT48_9ACTN</name>
<organism evidence="1 2">
    <name type="scientific">Dactylosporangium matsuzakiense</name>
    <dbReference type="NCBI Taxonomy" id="53360"/>
    <lineage>
        <taxon>Bacteria</taxon>
        <taxon>Bacillati</taxon>
        <taxon>Actinomycetota</taxon>
        <taxon>Actinomycetes</taxon>
        <taxon>Micromonosporales</taxon>
        <taxon>Micromonosporaceae</taxon>
        <taxon>Dactylosporangium</taxon>
    </lineage>
</organism>
<protein>
    <submittedName>
        <fullName evidence="1">Uncharacterized protein</fullName>
    </submittedName>
</protein>
<evidence type="ECO:0000313" key="2">
    <source>
        <dbReference type="Proteomes" id="UP001143480"/>
    </source>
</evidence>
<sequence>MSSTPRRFGIPLRLPLGAGGKRQAAVIVATHHLAGAPPTWFLSNHDTICHATRYGREDTTFHLGNRRLREM</sequence>
<gene>
    <name evidence="1" type="ORF">GCM10017581_085030</name>
</gene>
<accession>A0A9W6KT48</accession>
<dbReference type="EMBL" id="BSFP01000077">
    <property type="protein sequence ID" value="GLL06753.1"/>
    <property type="molecule type" value="Genomic_DNA"/>
</dbReference>
<dbReference type="Proteomes" id="UP001143480">
    <property type="component" value="Unassembled WGS sequence"/>
</dbReference>
<dbReference type="AlphaFoldDB" id="A0A9W6KT48"/>
<proteinExistence type="predicted"/>
<keyword evidence="2" id="KW-1185">Reference proteome</keyword>
<comment type="caution">
    <text evidence="1">The sequence shown here is derived from an EMBL/GenBank/DDBJ whole genome shotgun (WGS) entry which is preliminary data.</text>
</comment>
<reference evidence="1" key="1">
    <citation type="journal article" date="2014" name="Int. J. Syst. Evol. Microbiol.">
        <title>Complete genome sequence of Corynebacterium casei LMG S-19264T (=DSM 44701T), isolated from a smear-ripened cheese.</title>
        <authorList>
            <consortium name="US DOE Joint Genome Institute (JGI-PGF)"/>
            <person name="Walter F."/>
            <person name="Albersmeier A."/>
            <person name="Kalinowski J."/>
            <person name="Ruckert C."/>
        </authorList>
    </citation>
    <scope>NUCLEOTIDE SEQUENCE</scope>
    <source>
        <strain evidence="1">VKM Ac-1321</strain>
    </source>
</reference>
<reference evidence="1" key="2">
    <citation type="submission" date="2023-01" db="EMBL/GenBank/DDBJ databases">
        <authorList>
            <person name="Sun Q."/>
            <person name="Evtushenko L."/>
        </authorList>
    </citation>
    <scope>NUCLEOTIDE SEQUENCE</scope>
    <source>
        <strain evidence="1">VKM Ac-1321</strain>
    </source>
</reference>
<evidence type="ECO:0000313" key="1">
    <source>
        <dbReference type="EMBL" id="GLL06753.1"/>
    </source>
</evidence>